<name>A0A9P8RPU3_9PEZI</name>
<dbReference type="SMART" id="SM00128">
    <property type="entry name" value="IPPc"/>
    <property type="match status" value="1"/>
</dbReference>
<dbReference type="PANTHER" id="PTHR11200:SF300">
    <property type="entry name" value="TYPE II INOSITOL 1,4,5-TRISPHOSPHATE 5-PHOSPHATASE"/>
    <property type="match status" value="1"/>
</dbReference>
<dbReference type="InterPro" id="IPR036691">
    <property type="entry name" value="Endo/exonu/phosph_ase_sf"/>
</dbReference>
<dbReference type="Pfam" id="PF21310">
    <property type="entry name" value="OCRL-like_ASH"/>
    <property type="match status" value="1"/>
</dbReference>
<comment type="caution">
    <text evidence="3">The sequence shown here is derived from an EMBL/GenBank/DDBJ whole genome shotgun (WGS) entry which is preliminary data.</text>
</comment>
<feature type="region of interest" description="Disordered" evidence="1">
    <location>
        <begin position="486"/>
        <end position="508"/>
    </location>
</feature>
<dbReference type="GO" id="GO:0004439">
    <property type="term" value="F:phosphatidylinositol-4,5-bisphosphate 5-phosphatase activity"/>
    <property type="evidence" value="ECO:0007669"/>
    <property type="project" value="TreeGrafter"/>
</dbReference>
<dbReference type="GO" id="GO:0046856">
    <property type="term" value="P:phosphatidylinositol dephosphorylation"/>
    <property type="evidence" value="ECO:0007669"/>
    <property type="project" value="InterPro"/>
</dbReference>
<evidence type="ECO:0000313" key="3">
    <source>
        <dbReference type="EMBL" id="KAH0559468.1"/>
    </source>
</evidence>
<protein>
    <recommendedName>
        <fullName evidence="2">Inositol polyphosphate-related phosphatase domain-containing protein</fullName>
    </recommendedName>
</protein>
<evidence type="ECO:0000259" key="2">
    <source>
        <dbReference type="SMART" id="SM00128"/>
    </source>
</evidence>
<feature type="region of interest" description="Disordered" evidence="1">
    <location>
        <begin position="441"/>
        <end position="467"/>
    </location>
</feature>
<dbReference type="InterPro" id="IPR013783">
    <property type="entry name" value="Ig-like_fold"/>
</dbReference>
<dbReference type="EMBL" id="JAGHQM010000589">
    <property type="protein sequence ID" value="KAH0559468.1"/>
    <property type="molecule type" value="Genomic_DNA"/>
</dbReference>
<dbReference type="Pfam" id="PF22669">
    <property type="entry name" value="Exo_endo_phos2"/>
    <property type="match status" value="2"/>
</dbReference>
<dbReference type="Gene3D" id="3.60.10.10">
    <property type="entry name" value="Endonuclease/exonuclease/phosphatase"/>
    <property type="match status" value="1"/>
</dbReference>
<evidence type="ECO:0000256" key="1">
    <source>
        <dbReference type="SAM" id="MobiDB-lite"/>
    </source>
</evidence>
<reference evidence="3" key="1">
    <citation type="submission" date="2021-03" db="EMBL/GenBank/DDBJ databases">
        <title>Comparative genomics and phylogenomic investigation of the class Geoglossomycetes provide insights into ecological specialization and systematics.</title>
        <authorList>
            <person name="Melie T."/>
            <person name="Pirro S."/>
            <person name="Miller A.N."/>
            <person name="Quandt A."/>
        </authorList>
    </citation>
    <scope>NUCLEOTIDE SEQUENCE</scope>
    <source>
        <strain evidence="3">CAQ_001_2017</strain>
    </source>
</reference>
<dbReference type="AlphaFoldDB" id="A0A9P8RPU3"/>
<accession>A0A9P8RPU3</accession>
<dbReference type="Proteomes" id="UP000750711">
    <property type="component" value="Unassembled WGS sequence"/>
</dbReference>
<dbReference type="PANTHER" id="PTHR11200">
    <property type="entry name" value="INOSITOL 5-PHOSPHATASE"/>
    <property type="match status" value="1"/>
</dbReference>
<evidence type="ECO:0000313" key="4">
    <source>
        <dbReference type="Proteomes" id="UP000750711"/>
    </source>
</evidence>
<proteinExistence type="predicted"/>
<feature type="region of interest" description="Disordered" evidence="1">
    <location>
        <begin position="307"/>
        <end position="370"/>
    </location>
</feature>
<sequence>MSDSAGQVDAHDEYVSTHLSLSQAVLARRAEYTRPSEVRIKIGCWNVAALELTENDLGSWFVDGKGVERSFANLQVGPPASEDETVRSGGAEESRPAIYAAQWASDDTAGIPGGEEIGLYVLGLQEVVDVNSPTETLLRSFDSSTLNKWKEILGNALPEGYQLVAEQQLIGLLLLIYASPAVAPGVSSVSTTSVGTGLLGYLGNKGGVAARLLLGETTRLAFINSHLAAGIERGTLERRNWDAERILSATKFEAVGDGAGVSDDWEEGIGDEDFAWFFGDLNYRLEGLPGDDVRRLLMLHAPKEYVKKRPTSPAATKDEGGALEPVDTPTSPLASSAADGDDDGEIVFPSAPSTPTLPSEIDPHSDPASMLTTISSLLPHDQLRKQQASRKAFHEGWCEGPIMFLPTYKYDTGTVGVFDSSDKKRSPSWCDRILFRSSRDREEYERAVKESEEARKRDEEMKARGFDKASAEDDVLFDYDPETDGLDYGDSEYDENDDSARDLGPLVTKGRSDDRLRLDFYNSHQRITSSDHKPLSAIFTLSYDAVVPELKSKVQQEVARELDRAENEGRPGVTIVVDNQVNPHSIDGTLKAASGGSADGLDFGDVKYGRPLSRGITVANTGRVPASFSFASRPAPDGGPDEICRPWLSYRLDPTSKSNDENSEQGLLHEVSLEPGDAVNISLELLVDDISLVRALNDGRERLEDVLVLRVQDGRDHFLPVRGSWMPTCFGRSIEQLIRIPKGGARGLLNKRLTGKEDVRWSAPKELLRLTGAIEEMVERAVAEWGMTQNGKGEESPWEASAGWPFAEDTWTLIDRGQRELYKFYVREALDTDTGLLSLFPTEASLVEKTEALAETLVEFLRSLEDGVITPALWDELQHGIAAREKSRKSFSDDKEEKAWILDVLSAKPN</sequence>
<dbReference type="SUPFAM" id="SSF56219">
    <property type="entry name" value="DNase I-like"/>
    <property type="match status" value="1"/>
</dbReference>
<gene>
    <name evidence="3" type="ORF">GP486_004014</name>
</gene>
<organism evidence="3 4">
    <name type="scientific">Trichoglossum hirsutum</name>
    <dbReference type="NCBI Taxonomy" id="265104"/>
    <lineage>
        <taxon>Eukaryota</taxon>
        <taxon>Fungi</taxon>
        <taxon>Dikarya</taxon>
        <taxon>Ascomycota</taxon>
        <taxon>Pezizomycotina</taxon>
        <taxon>Geoglossomycetes</taxon>
        <taxon>Geoglossales</taxon>
        <taxon>Geoglossaceae</taxon>
        <taxon>Trichoglossum</taxon>
    </lineage>
</organism>
<feature type="compositionally biased region" description="Acidic residues" evidence="1">
    <location>
        <begin position="486"/>
        <end position="497"/>
    </location>
</feature>
<dbReference type="InterPro" id="IPR048869">
    <property type="entry name" value="OCRL-1_2_ASH"/>
</dbReference>
<dbReference type="Gene3D" id="2.60.40.10">
    <property type="entry name" value="Immunoglobulins"/>
    <property type="match status" value="1"/>
</dbReference>
<dbReference type="InterPro" id="IPR000300">
    <property type="entry name" value="IPPc"/>
</dbReference>
<dbReference type="InterPro" id="IPR046985">
    <property type="entry name" value="IP5"/>
</dbReference>
<feature type="domain" description="Inositol polyphosphate-related phosphatase" evidence="2">
    <location>
        <begin position="36"/>
        <end position="470"/>
    </location>
</feature>
<feature type="non-terminal residue" evidence="3">
    <location>
        <position position="910"/>
    </location>
</feature>
<keyword evidence="4" id="KW-1185">Reference proteome</keyword>